<accession>A0A8J5K8Y5</accession>
<reference evidence="1" key="1">
    <citation type="journal article" date="2021" name="Sci. Adv.">
        <title>The American lobster genome reveals insights on longevity, neural, and immune adaptations.</title>
        <authorList>
            <person name="Polinski J.M."/>
            <person name="Zimin A.V."/>
            <person name="Clark K.F."/>
            <person name="Kohn A.B."/>
            <person name="Sadowski N."/>
            <person name="Timp W."/>
            <person name="Ptitsyn A."/>
            <person name="Khanna P."/>
            <person name="Romanova D.Y."/>
            <person name="Williams P."/>
            <person name="Greenwood S.J."/>
            <person name="Moroz L.L."/>
            <person name="Walt D.R."/>
            <person name="Bodnar A.G."/>
        </authorList>
    </citation>
    <scope>NUCLEOTIDE SEQUENCE</scope>
    <source>
        <strain evidence="1">GMGI-L3</strain>
    </source>
</reference>
<gene>
    <name evidence="1" type="ORF">Hamer_G025569</name>
</gene>
<comment type="caution">
    <text evidence="1">The sequence shown here is derived from an EMBL/GenBank/DDBJ whole genome shotgun (WGS) entry which is preliminary data.</text>
</comment>
<evidence type="ECO:0000313" key="1">
    <source>
        <dbReference type="EMBL" id="KAG7166884.1"/>
    </source>
</evidence>
<name>A0A8J5K8Y5_HOMAM</name>
<dbReference type="EMBL" id="JAHLQT010022132">
    <property type="protein sequence ID" value="KAG7166884.1"/>
    <property type="molecule type" value="Genomic_DNA"/>
</dbReference>
<dbReference type="AlphaFoldDB" id="A0A8J5K8Y5"/>
<organism evidence="1 2">
    <name type="scientific">Homarus americanus</name>
    <name type="common">American lobster</name>
    <dbReference type="NCBI Taxonomy" id="6706"/>
    <lineage>
        <taxon>Eukaryota</taxon>
        <taxon>Metazoa</taxon>
        <taxon>Ecdysozoa</taxon>
        <taxon>Arthropoda</taxon>
        <taxon>Crustacea</taxon>
        <taxon>Multicrustacea</taxon>
        <taxon>Malacostraca</taxon>
        <taxon>Eumalacostraca</taxon>
        <taxon>Eucarida</taxon>
        <taxon>Decapoda</taxon>
        <taxon>Pleocyemata</taxon>
        <taxon>Astacidea</taxon>
        <taxon>Nephropoidea</taxon>
        <taxon>Nephropidae</taxon>
        <taxon>Homarus</taxon>
    </lineage>
</organism>
<sequence length="99" mass="11700">MELLPPPHVPPPRWNTKKANWKLNQMNSKNGFRTMNQQKILTKQTRTFTVAIQHAARESNTKTNPTNRHHKDYWFYKDEVRSRITESTHSEDISSNTLP</sequence>
<evidence type="ECO:0000313" key="2">
    <source>
        <dbReference type="Proteomes" id="UP000747542"/>
    </source>
</evidence>
<dbReference type="Proteomes" id="UP000747542">
    <property type="component" value="Unassembled WGS sequence"/>
</dbReference>
<protein>
    <submittedName>
        <fullName evidence="1">Uncharacterized protein</fullName>
    </submittedName>
</protein>
<proteinExistence type="predicted"/>
<keyword evidence="2" id="KW-1185">Reference proteome</keyword>